<evidence type="ECO:0000259" key="1">
    <source>
        <dbReference type="Pfam" id="PF20150"/>
    </source>
</evidence>
<dbReference type="EMBL" id="JAAABM010000029">
    <property type="protein sequence ID" value="KAF7670717.1"/>
    <property type="molecule type" value="Genomic_DNA"/>
</dbReference>
<organism evidence="2 3">
    <name type="scientific">Alternaria burnsii</name>
    <dbReference type="NCBI Taxonomy" id="1187904"/>
    <lineage>
        <taxon>Eukaryota</taxon>
        <taxon>Fungi</taxon>
        <taxon>Dikarya</taxon>
        <taxon>Ascomycota</taxon>
        <taxon>Pezizomycotina</taxon>
        <taxon>Dothideomycetes</taxon>
        <taxon>Pleosporomycetidae</taxon>
        <taxon>Pleosporales</taxon>
        <taxon>Pleosporineae</taxon>
        <taxon>Pleosporaceae</taxon>
        <taxon>Alternaria</taxon>
        <taxon>Alternaria sect. Alternaria</taxon>
    </lineage>
</organism>
<dbReference type="PANTHER" id="PTHR35910">
    <property type="entry name" value="2EXR DOMAIN-CONTAINING PROTEIN"/>
    <property type="match status" value="1"/>
</dbReference>
<evidence type="ECO:0000313" key="3">
    <source>
        <dbReference type="Proteomes" id="UP000596902"/>
    </source>
</evidence>
<reference evidence="2" key="2">
    <citation type="submission" date="2020-08" db="EMBL/GenBank/DDBJ databases">
        <title>Draft Genome Sequence of Cumin Blight Pathogen Alternaria burnsii.</title>
        <authorList>
            <person name="Feng Z."/>
        </authorList>
    </citation>
    <scope>NUCLEOTIDE SEQUENCE</scope>
    <source>
        <strain evidence="2">CBS107.38</strain>
    </source>
</reference>
<keyword evidence="3" id="KW-1185">Reference proteome</keyword>
<dbReference type="GeneID" id="62209393"/>
<accession>A0A8H7ASE6</accession>
<dbReference type="PANTHER" id="PTHR35910:SF1">
    <property type="entry name" value="2EXR DOMAIN-CONTAINING PROTEIN"/>
    <property type="match status" value="1"/>
</dbReference>
<dbReference type="RefSeq" id="XP_038781111.1">
    <property type="nucleotide sequence ID" value="XM_038936215.1"/>
</dbReference>
<dbReference type="AlphaFoldDB" id="A0A8H7ASE6"/>
<comment type="caution">
    <text evidence="2">The sequence shown here is derived from an EMBL/GenBank/DDBJ whole genome shotgun (WGS) entry which is preliminary data.</text>
</comment>
<dbReference type="Proteomes" id="UP000596902">
    <property type="component" value="Unassembled WGS sequence"/>
</dbReference>
<protein>
    <recommendedName>
        <fullName evidence="1">2EXR domain-containing protein</fullName>
    </recommendedName>
</protein>
<evidence type="ECO:0000313" key="2">
    <source>
        <dbReference type="EMBL" id="KAF7670717.1"/>
    </source>
</evidence>
<feature type="domain" description="2EXR" evidence="1">
    <location>
        <begin position="25"/>
        <end position="118"/>
    </location>
</feature>
<sequence>MCVHTPEYQRNITVVRILRYGMATFHLFPRLPAELRLRVWELTVEPRTVKIDLKSRREGSRRYTVLHSTTPIPGLLQTCQESRNAGLYQRCFSELIHNGNGQDEQRSYVWCNLDIDMIDIGDCEFETYKSVAHLIKRLKIRRERDEWWTRTASEGKPDSNNLSWFKNASEIHVVDTLPWGDWHGTSVEDSWPCDNVLFMDEQTGQEMWMMDLEWYFDRHFEAGARENGYKSVCCLGQEIAAVFEDIDWRASDYHRSLYRYSLT</sequence>
<reference evidence="2" key="1">
    <citation type="submission" date="2020-01" db="EMBL/GenBank/DDBJ databases">
        <authorList>
            <person name="Feng Z.H.Z."/>
        </authorList>
    </citation>
    <scope>NUCLEOTIDE SEQUENCE</scope>
    <source>
        <strain evidence="2">CBS107.38</strain>
    </source>
</reference>
<dbReference type="Pfam" id="PF20150">
    <property type="entry name" value="2EXR"/>
    <property type="match status" value="1"/>
</dbReference>
<name>A0A8H7ASE6_9PLEO</name>
<gene>
    <name evidence="2" type="ORF">GT037_011168</name>
</gene>
<proteinExistence type="predicted"/>
<dbReference type="InterPro" id="IPR045518">
    <property type="entry name" value="2EXR"/>
</dbReference>